<organism evidence="1 2">
    <name type="scientific">Cryptotermes secundus</name>
    <dbReference type="NCBI Taxonomy" id="105785"/>
    <lineage>
        <taxon>Eukaryota</taxon>
        <taxon>Metazoa</taxon>
        <taxon>Ecdysozoa</taxon>
        <taxon>Arthropoda</taxon>
        <taxon>Hexapoda</taxon>
        <taxon>Insecta</taxon>
        <taxon>Pterygota</taxon>
        <taxon>Neoptera</taxon>
        <taxon>Polyneoptera</taxon>
        <taxon>Dictyoptera</taxon>
        <taxon>Blattodea</taxon>
        <taxon>Blattoidea</taxon>
        <taxon>Termitoidae</taxon>
        <taxon>Kalotermitidae</taxon>
        <taxon>Cryptotermitinae</taxon>
        <taxon>Cryptotermes</taxon>
    </lineage>
</organism>
<dbReference type="AlphaFoldDB" id="A0A2J7PU31"/>
<proteinExistence type="predicted"/>
<sequence length="78" mass="8945">MYVVYYRVSRLNLPQQTSPYPTPNLTAAITQTHKAGTGGATKWRRELTHNNKFRLRLCDLLSYGFRHVSSKTWMGGNS</sequence>
<evidence type="ECO:0000313" key="2">
    <source>
        <dbReference type="Proteomes" id="UP000235965"/>
    </source>
</evidence>
<protein>
    <submittedName>
        <fullName evidence="1">Uncharacterized protein</fullName>
    </submittedName>
</protein>
<gene>
    <name evidence="1" type="ORF">B7P43_G12509</name>
</gene>
<dbReference type="EMBL" id="NEVH01021208">
    <property type="protein sequence ID" value="PNF19826.1"/>
    <property type="molecule type" value="Genomic_DNA"/>
</dbReference>
<name>A0A2J7PU31_9NEOP</name>
<evidence type="ECO:0000313" key="1">
    <source>
        <dbReference type="EMBL" id="PNF19826.1"/>
    </source>
</evidence>
<dbReference type="InParanoid" id="A0A2J7PU31"/>
<dbReference type="Proteomes" id="UP000235965">
    <property type="component" value="Unassembled WGS sequence"/>
</dbReference>
<comment type="caution">
    <text evidence="1">The sequence shown here is derived from an EMBL/GenBank/DDBJ whole genome shotgun (WGS) entry which is preliminary data.</text>
</comment>
<accession>A0A2J7PU31</accession>
<reference evidence="1 2" key="1">
    <citation type="submission" date="2017-12" db="EMBL/GenBank/DDBJ databases">
        <title>Hemimetabolous genomes reveal molecular basis of termite eusociality.</title>
        <authorList>
            <person name="Harrison M.C."/>
            <person name="Jongepier E."/>
            <person name="Robertson H.M."/>
            <person name="Arning N."/>
            <person name="Bitard-Feildel T."/>
            <person name="Chao H."/>
            <person name="Childers C.P."/>
            <person name="Dinh H."/>
            <person name="Doddapaneni H."/>
            <person name="Dugan S."/>
            <person name="Gowin J."/>
            <person name="Greiner C."/>
            <person name="Han Y."/>
            <person name="Hu H."/>
            <person name="Hughes D.S.T."/>
            <person name="Huylmans A.-K."/>
            <person name="Kemena C."/>
            <person name="Kremer L.P.M."/>
            <person name="Lee S.L."/>
            <person name="Lopez-Ezquerra A."/>
            <person name="Mallet L."/>
            <person name="Monroy-Kuhn J.M."/>
            <person name="Moser A."/>
            <person name="Murali S.C."/>
            <person name="Muzny D.M."/>
            <person name="Otani S."/>
            <person name="Piulachs M.-D."/>
            <person name="Poelchau M."/>
            <person name="Qu J."/>
            <person name="Schaub F."/>
            <person name="Wada-Katsumata A."/>
            <person name="Worley K.C."/>
            <person name="Xie Q."/>
            <person name="Ylla G."/>
            <person name="Poulsen M."/>
            <person name="Gibbs R.A."/>
            <person name="Schal C."/>
            <person name="Richards S."/>
            <person name="Belles X."/>
            <person name="Korb J."/>
            <person name="Bornberg-Bauer E."/>
        </authorList>
    </citation>
    <scope>NUCLEOTIDE SEQUENCE [LARGE SCALE GENOMIC DNA]</scope>
    <source>
        <tissue evidence="1">Whole body</tissue>
    </source>
</reference>
<keyword evidence="2" id="KW-1185">Reference proteome</keyword>